<evidence type="ECO:0000256" key="1">
    <source>
        <dbReference type="SAM" id="MobiDB-lite"/>
    </source>
</evidence>
<feature type="compositionally biased region" description="Polar residues" evidence="1">
    <location>
        <begin position="52"/>
        <end position="62"/>
    </location>
</feature>
<name>A0A5B7H4N2_PORTR</name>
<evidence type="ECO:0000313" key="2">
    <source>
        <dbReference type="EMBL" id="MPC65053.1"/>
    </source>
</evidence>
<dbReference type="AlphaFoldDB" id="A0A5B7H4N2"/>
<accession>A0A5B7H4N2</accession>
<proteinExistence type="predicted"/>
<dbReference type="EMBL" id="VSRR010022867">
    <property type="protein sequence ID" value="MPC65053.1"/>
    <property type="molecule type" value="Genomic_DNA"/>
</dbReference>
<comment type="caution">
    <text evidence="2">The sequence shown here is derived from an EMBL/GenBank/DDBJ whole genome shotgun (WGS) entry which is preliminary data.</text>
</comment>
<gene>
    <name evidence="2" type="ORF">E2C01_059177</name>
</gene>
<keyword evidence="3" id="KW-1185">Reference proteome</keyword>
<reference evidence="2 3" key="1">
    <citation type="submission" date="2019-05" db="EMBL/GenBank/DDBJ databases">
        <title>Another draft genome of Portunus trituberculatus and its Hox gene families provides insights of decapod evolution.</title>
        <authorList>
            <person name="Jeong J.-H."/>
            <person name="Song I."/>
            <person name="Kim S."/>
            <person name="Choi T."/>
            <person name="Kim D."/>
            <person name="Ryu S."/>
            <person name="Kim W."/>
        </authorList>
    </citation>
    <scope>NUCLEOTIDE SEQUENCE [LARGE SCALE GENOMIC DNA]</scope>
    <source>
        <tissue evidence="2">Muscle</tissue>
    </source>
</reference>
<protein>
    <submittedName>
        <fullName evidence="2">Uncharacterized protein</fullName>
    </submittedName>
</protein>
<feature type="region of interest" description="Disordered" evidence="1">
    <location>
        <begin position="22"/>
        <end position="62"/>
    </location>
</feature>
<organism evidence="2 3">
    <name type="scientific">Portunus trituberculatus</name>
    <name type="common">Swimming crab</name>
    <name type="synonym">Neptunus trituberculatus</name>
    <dbReference type="NCBI Taxonomy" id="210409"/>
    <lineage>
        <taxon>Eukaryota</taxon>
        <taxon>Metazoa</taxon>
        <taxon>Ecdysozoa</taxon>
        <taxon>Arthropoda</taxon>
        <taxon>Crustacea</taxon>
        <taxon>Multicrustacea</taxon>
        <taxon>Malacostraca</taxon>
        <taxon>Eumalacostraca</taxon>
        <taxon>Eucarida</taxon>
        <taxon>Decapoda</taxon>
        <taxon>Pleocyemata</taxon>
        <taxon>Brachyura</taxon>
        <taxon>Eubrachyura</taxon>
        <taxon>Portunoidea</taxon>
        <taxon>Portunidae</taxon>
        <taxon>Portuninae</taxon>
        <taxon>Portunus</taxon>
    </lineage>
</organism>
<dbReference type="Proteomes" id="UP000324222">
    <property type="component" value="Unassembled WGS sequence"/>
</dbReference>
<evidence type="ECO:0000313" key="3">
    <source>
        <dbReference type="Proteomes" id="UP000324222"/>
    </source>
</evidence>
<sequence>MIERCFALTHHKVADLVLGGRRLNTGGNTHKHQPSQLLIGNAQREESRSEGKQTNTNRGILA</sequence>